<dbReference type="InterPro" id="IPR005111">
    <property type="entry name" value="MoeA_C_domain_IV"/>
</dbReference>
<dbReference type="SUPFAM" id="SSF63882">
    <property type="entry name" value="MoeA N-terminal region -like"/>
    <property type="match status" value="1"/>
</dbReference>
<keyword evidence="9 11" id="KW-0501">Molybdenum cofactor biosynthesis</keyword>
<dbReference type="Pfam" id="PF03453">
    <property type="entry name" value="MoeA_N"/>
    <property type="match status" value="1"/>
</dbReference>
<protein>
    <recommendedName>
        <fullName evidence="11">Molybdopterin molybdenumtransferase</fullName>
        <ecNumber evidence="11">2.10.1.1</ecNumber>
    </recommendedName>
</protein>
<evidence type="ECO:0000313" key="13">
    <source>
        <dbReference type="EMBL" id="KGM14059.1"/>
    </source>
</evidence>
<evidence type="ECO:0000256" key="6">
    <source>
        <dbReference type="ARBA" id="ARBA00022679"/>
    </source>
</evidence>
<evidence type="ECO:0000256" key="9">
    <source>
        <dbReference type="ARBA" id="ARBA00023150"/>
    </source>
</evidence>
<dbReference type="CDD" id="cd00887">
    <property type="entry name" value="MoeA"/>
    <property type="match status" value="1"/>
</dbReference>
<dbReference type="SUPFAM" id="SSF63867">
    <property type="entry name" value="MoeA C-terminal domain-like"/>
    <property type="match status" value="1"/>
</dbReference>
<dbReference type="Pfam" id="PF03454">
    <property type="entry name" value="MoeA_C"/>
    <property type="match status" value="1"/>
</dbReference>
<dbReference type="InterPro" id="IPR036425">
    <property type="entry name" value="MoaB/Mog-like_dom_sf"/>
</dbReference>
<dbReference type="NCBIfam" id="NF045515">
    <property type="entry name" value="Glp_gephyrin"/>
    <property type="match status" value="1"/>
</dbReference>
<dbReference type="Pfam" id="PF00994">
    <property type="entry name" value="MoCF_biosynth"/>
    <property type="match status" value="1"/>
</dbReference>
<evidence type="ECO:0000256" key="10">
    <source>
        <dbReference type="ARBA" id="ARBA00047317"/>
    </source>
</evidence>
<organism evidence="13 14">
    <name type="scientific">Cellulomonas bogoriensis 69B4 = DSM 16987</name>
    <dbReference type="NCBI Taxonomy" id="1386082"/>
    <lineage>
        <taxon>Bacteria</taxon>
        <taxon>Bacillati</taxon>
        <taxon>Actinomycetota</taxon>
        <taxon>Actinomycetes</taxon>
        <taxon>Micrococcales</taxon>
        <taxon>Cellulomonadaceae</taxon>
        <taxon>Cellulomonas</taxon>
    </lineage>
</organism>
<feature type="domain" description="MoaB/Mog" evidence="12">
    <location>
        <begin position="179"/>
        <end position="317"/>
    </location>
</feature>
<evidence type="ECO:0000256" key="1">
    <source>
        <dbReference type="ARBA" id="ARBA00001946"/>
    </source>
</evidence>
<comment type="similarity">
    <text evidence="4 11">Belongs to the MoeA family.</text>
</comment>
<keyword evidence="5 11" id="KW-0500">Molybdenum</keyword>
<evidence type="ECO:0000256" key="5">
    <source>
        <dbReference type="ARBA" id="ARBA00022505"/>
    </source>
</evidence>
<dbReference type="Gene3D" id="3.40.980.10">
    <property type="entry name" value="MoaB/Mog-like domain"/>
    <property type="match status" value="1"/>
</dbReference>
<comment type="function">
    <text evidence="2 11">Catalyzes the insertion of molybdate into adenylated molybdopterin with the concomitant release of AMP.</text>
</comment>
<keyword evidence="6 11" id="KW-0808">Transferase</keyword>
<keyword evidence="8 11" id="KW-0460">Magnesium</keyword>
<dbReference type="GO" id="GO:0006777">
    <property type="term" value="P:Mo-molybdopterin cofactor biosynthetic process"/>
    <property type="evidence" value="ECO:0007669"/>
    <property type="project" value="UniProtKB-UniRule"/>
</dbReference>
<dbReference type="EMBL" id="AXCZ01000014">
    <property type="protein sequence ID" value="KGM14059.1"/>
    <property type="molecule type" value="Genomic_DNA"/>
</dbReference>
<evidence type="ECO:0000256" key="2">
    <source>
        <dbReference type="ARBA" id="ARBA00002901"/>
    </source>
</evidence>
<dbReference type="InterPro" id="IPR005110">
    <property type="entry name" value="MoeA_linker/N"/>
</dbReference>
<dbReference type="Proteomes" id="UP000054314">
    <property type="component" value="Unassembled WGS sequence"/>
</dbReference>
<dbReference type="GO" id="GO:0005829">
    <property type="term" value="C:cytosol"/>
    <property type="evidence" value="ECO:0007669"/>
    <property type="project" value="TreeGrafter"/>
</dbReference>
<dbReference type="UniPathway" id="UPA00344"/>
<comment type="pathway">
    <text evidence="3 11">Cofactor biosynthesis; molybdopterin biosynthesis.</text>
</comment>
<evidence type="ECO:0000256" key="7">
    <source>
        <dbReference type="ARBA" id="ARBA00022723"/>
    </source>
</evidence>
<name>A0A0A0C3U9_9CELL</name>
<dbReference type="AlphaFoldDB" id="A0A0A0C3U9"/>
<evidence type="ECO:0000259" key="12">
    <source>
        <dbReference type="SMART" id="SM00852"/>
    </source>
</evidence>
<dbReference type="PANTHER" id="PTHR10192">
    <property type="entry name" value="MOLYBDOPTERIN BIOSYNTHESIS PROTEIN"/>
    <property type="match status" value="1"/>
</dbReference>
<reference evidence="13 14" key="1">
    <citation type="submission" date="2013-08" db="EMBL/GenBank/DDBJ databases">
        <title>Genome sequencing of Cellulomonas bogoriensis 69B4.</title>
        <authorList>
            <person name="Chen F."/>
            <person name="Li Y."/>
            <person name="Wang G."/>
        </authorList>
    </citation>
    <scope>NUCLEOTIDE SEQUENCE [LARGE SCALE GENOMIC DNA]</scope>
    <source>
        <strain evidence="13 14">69B4</strain>
    </source>
</reference>
<dbReference type="GO" id="GO:0061599">
    <property type="term" value="F:molybdopterin molybdotransferase activity"/>
    <property type="evidence" value="ECO:0007669"/>
    <property type="project" value="UniProtKB-UniRule"/>
</dbReference>
<evidence type="ECO:0000256" key="3">
    <source>
        <dbReference type="ARBA" id="ARBA00005046"/>
    </source>
</evidence>
<dbReference type="InterPro" id="IPR036135">
    <property type="entry name" value="MoeA_linker/N_sf"/>
</dbReference>
<dbReference type="SUPFAM" id="SSF53218">
    <property type="entry name" value="Molybdenum cofactor biosynthesis proteins"/>
    <property type="match status" value="1"/>
</dbReference>
<proteinExistence type="inferred from homology"/>
<dbReference type="PANTHER" id="PTHR10192:SF5">
    <property type="entry name" value="GEPHYRIN"/>
    <property type="match status" value="1"/>
</dbReference>
<dbReference type="InterPro" id="IPR001453">
    <property type="entry name" value="MoaB/Mog_dom"/>
</dbReference>
<gene>
    <name evidence="13" type="ORF">N869_05515</name>
</gene>
<comment type="cofactor">
    <cofactor evidence="1 11">
        <name>Mg(2+)</name>
        <dbReference type="ChEBI" id="CHEBI:18420"/>
    </cofactor>
</comment>
<evidence type="ECO:0000256" key="4">
    <source>
        <dbReference type="ARBA" id="ARBA00010763"/>
    </source>
</evidence>
<dbReference type="Gene3D" id="3.90.105.10">
    <property type="entry name" value="Molybdopterin biosynthesis moea protein, domain 2"/>
    <property type="match status" value="1"/>
</dbReference>
<sequence>MRPVIEHRSAVLDLVTPVPTESRHVLEALGDVLAVDVVATCTLPRWDNSAMDGYAVHHADTAAAGPGTPVTLPVVADIAAGTSHDTPVAPGTAVRIMTGAPVPAGVDSVVPVEHTDGGTEHVTITTAPVLGAHIRRAGEDVNPGDVVLTAGTFLGPAEMAAAVSVGQSVLTVHRRPRAVVISTGTELVPVGAEPAHGQIPDSNSVLLAAAAHRAGCTVVRVGAVPDDPAVLAAVLEAHDGDADLILTSGGVSVGAYDVVKQALADSPGVEFVRVAMQPGKPQGLGRLAGGTPVLCLPGNPVSAHVTFEVFVRPAIMRLRGARDLDRPQVTAVAAEHWRTPAGRTQLMPVTLVQTGTRLEAHRAVAGGSGSHLVAGLARAEGLAVVPATTEQVLPGDRLTVMRTTS</sequence>
<dbReference type="OrthoDB" id="9804758at2"/>
<dbReference type="Gene3D" id="2.40.340.10">
    <property type="entry name" value="MoeA, C-terminal, domain IV"/>
    <property type="match status" value="1"/>
</dbReference>
<accession>A0A0A0C3U9</accession>
<keyword evidence="14" id="KW-1185">Reference proteome</keyword>
<comment type="caution">
    <text evidence="13">The sequence shown here is derived from an EMBL/GenBank/DDBJ whole genome shotgun (WGS) entry which is preliminary data.</text>
</comment>
<dbReference type="RefSeq" id="WP_035057563.1">
    <property type="nucleotide sequence ID" value="NZ_AXCZ01000014.1"/>
</dbReference>
<evidence type="ECO:0000313" key="14">
    <source>
        <dbReference type="Proteomes" id="UP000054314"/>
    </source>
</evidence>
<dbReference type="InterPro" id="IPR036688">
    <property type="entry name" value="MoeA_C_domain_IV_sf"/>
</dbReference>
<keyword evidence="7 11" id="KW-0479">Metal-binding</keyword>
<dbReference type="Gene3D" id="2.170.190.11">
    <property type="entry name" value="Molybdopterin biosynthesis moea protein, domain 3"/>
    <property type="match status" value="1"/>
</dbReference>
<dbReference type="GO" id="GO:0046872">
    <property type="term" value="F:metal ion binding"/>
    <property type="evidence" value="ECO:0007669"/>
    <property type="project" value="UniProtKB-UniRule"/>
</dbReference>
<dbReference type="NCBIfam" id="TIGR00177">
    <property type="entry name" value="molyb_syn"/>
    <property type="match status" value="1"/>
</dbReference>
<dbReference type="SMART" id="SM00852">
    <property type="entry name" value="MoCF_biosynth"/>
    <property type="match status" value="1"/>
</dbReference>
<comment type="catalytic activity">
    <reaction evidence="10">
        <text>adenylyl-molybdopterin + molybdate = Mo-molybdopterin + AMP + H(+)</text>
        <dbReference type="Rhea" id="RHEA:35047"/>
        <dbReference type="ChEBI" id="CHEBI:15378"/>
        <dbReference type="ChEBI" id="CHEBI:36264"/>
        <dbReference type="ChEBI" id="CHEBI:62727"/>
        <dbReference type="ChEBI" id="CHEBI:71302"/>
        <dbReference type="ChEBI" id="CHEBI:456215"/>
        <dbReference type="EC" id="2.10.1.1"/>
    </reaction>
</comment>
<dbReference type="EC" id="2.10.1.1" evidence="11"/>
<evidence type="ECO:0000256" key="8">
    <source>
        <dbReference type="ARBA" id="ARBA00022842"/>
    </source>
</evidence>
<evidence type="ECO:0000256" key="11">
    <source>
        <dbReference type="RuleBase" id="RU365090"/>
    </source>
</evidence>
<dbReference type="FunFam" id="3.40.980.10:FF:000004">
    <property type="entry name" value="Molybdopterin molybdenumtransferase"/>
    <property type="match status" value="1"/>
</dbReference>
<dbReference type="FunFam" id="2.170.190.11:FF:000001">
    <property type="entry name" value="Molybdopterin molybdenumtransferase"/>
    <property type="match status" value="1"/>
</dbReference>
<dbReference type="InterPro" id="IPR038987">
    <property type="entry name" value="MoeA-like"/>
</dbReference>